<feature type="compositionally biased region" description="Acidic residues" evidence="1">
    <location>
        <begin position="50"/>
        <end position="60"/>
    </location>
</feature>
<dbReference type="InParanoid" id="A0A5J5FBI4"/>
<reference evidence="2 3" key="1">
    <citation type="submission" date="2019-09" db="EMBL/GenBank/DDBJ databases">
        <title>Draft genome of the ectomycorrhizal ascomycete Sphaerosporella brunnea.</title>
        <authorList>
            <consortium name="DOE Joint Genome Institute"/>
            <person name="Benucci G.M."/>
            <person name="Marozzi G."/>
            <person name="Antonielli L."/>
            <person name="Sanchez S."/>
            <person name="Marco P."/>
            <person name="Wang X."/>
            <person name="Falini L.B."/>
            <person name="Barry K."/>
            <person name="Haridas S."/>
            <person name="Lipzen A."/>
            <person name="Labutti K."/>
            <person name="Grigoriev I.V."/>
            <person name="Murat C."/>
            <person name="Martin F."/>
            <person name="Albertini E."/>
            <person name="Donnini D."/>
            <person name="Bonito G."/>
        </authorList>
    </citation>
    <scope>NUCLEOTIDE SEQUENCE [LARGE SCALE GENOMIC DNA]</scope>
    <source>
        <strain evidence="2 3">Sb_GMNB300</strain>
    </source>
</reference>
<name>A0A5J5FBI4_9PEZI</name>
<feature type="region of interest" description="Disordered" evidence="1">
    <location>
        <begin position="14"/>
        <end position="65"/>
    </location>
</feature>
<dbReference type="EMBL" id="VXIS01000006">
    <property type="protein sequence ID" value="KAA8914352.1"/>
    <property type="molecule type" value="Genomic_DNA"/>
</dbReference>
<evidence type="ECO:0000313" key="2">
    <source>
        <dbReference type="EMBL" id="KAA8914352.1"/>
    </source>
</evidence>
<evidence type="ECO:0000313" key="3">
    <source>
        <dbReference type="Proteomes" id="UP000326924"/>
    </source>
</evidence>
<organism evidence="2 3">
    <name type="scientific">Sphaerosporella brunnea</name>
    <dbReference type="NCBI Taxonomy" id="1250544"/>
    <lineage>
        <taxon>Eukaryota</taxon>
        <taxon>Fungi</taxon>
        <taxon>Dikarya</taxon>
        <taxon>Ascomycota</taxon>
        <taxon>Pezizomycotina</taxon>
        <taxon>Pezizomycetes</taxon>
        <taxon>Pezizales</taxon>
        <taxon>Pyronemataceae</taxon>
        <taxon>Sphaerosporella</taxon>
    </lineage>
</organism>
<protein>
    <submittedName>
        <fullName evidence="2">Uncharacterized protein</fullName>
    </submittedName>
</protein>
<proteinExistence type="predicted"/>
<sequence length="104" mass="11573">MARCRRMLGCACQTESGGFGEATVAPSGIRSGTRQSQDQEEEASFLVDKEEMDECEEEGGGEAMQTGMLIQNRGHFQNKSPKLDFINQELNSKRSHRVGRGYRV</sequence>
<dbReference type="AlphaFoldDB" id="A0A5J5FBI4"/>
<gene>
    <name evidence="2" type="ORF">FN846DRAFT_885968</name>
</gene>
<dbReference type="Proteomes" id="UP000326924">
    <property type="component" value="Unassembled WGS sequence"/>
</dbReference>
<comment type="caution">
    <text evidence="2">The sequence shown here is derived from an EMBL/GenBank/DDBJ whole genome shotgun (WGS) entry which is preliminary data.</text>
</comment>
<keyword evidence="3" id="KW-1185">Reference proteome</keyword>
<accession>A0A5J5FBI4</accession>
<evidence type="ECO:0000256" key="1">
    <source>
        <dbReference type="SAM" id="MobiDB-lite"/>
    </source>
</evidence>